<dbReference type="PANTHER" id="PTHR11373">
    <property type="entry name" value="DEOXYNUCLEOSIDE TRIPHOSPHATE TRIPHOSPHOHYDROLASE"/>
    <property type="match status" value="1"/>
</dbReference>
<reference evidence="3 4" key="1">
    <citation type="submission" date="2016-01" db="EMBL/GenBank/DDBJ databases">
        <authorList>
            <person name="McClelland M."/>
            <person name="Jain A."/>
            <person name="Saraogi P."/>
            <person name="Mendelson R."/>
            <person name="Westerman R."/>
            <person name="SanMiguel P."/>
            <person name="Csonka L."/>
        </authorList>
    </citation>
    <scope>NUCLEOTIDE SEQUENCE [LARGE SCALE GENOMIC DNA]</scope>
    <source>
        <strain evidence="3 4">R-53146</strain>
    </source>
</reference>
<dbReference type="InterPro" id="IPR006674">
    <property type="entry name" value="HD_domain"/>
</dbReference>
<dbReference type="SUPFAM" id="SSF109604">
    <property type="entry name" value="HD-domain/PDEase-like"/>
    <property type="match status" value="1"/>
</dbReference>
<dbReference type="GO" id="GO:0006203">
    <property type="term" value="P:dGTP catabolic process"/>
    <property type="evidence" value="ECO:0007669"/>
    <property type="project" value="TreeGrafter"/>
</dbReference>
<dbReference type="InterPro" id="IPR006261">
    <property type="entry name" value="dGTPase"/>
</dbReference>
<dbReference type="Pfam" id="PF13286">
    <property type="entry name" value="HD_assoc"/>
    <property type="match status" value="1"/>
</dbReference>
<dbReference type="Proteomes" id="UP000182761">
    <property type="component" value="Unassembled WGS sequence"/>
</dbReference>
<proteinExistence type="predicted"/>
<dbReference type="InterPro" id="IPR027432">
    <property type="entry name" value="dGTP_triphosphohydrolase_C"/>
</dbReference>
<accession>A0A0X3AQQ6</accession>
<evidence type="ECO:0000259" key="2">
    <source>
        <dbReference type="PROSITE" id="PS51831"/>
    </source>
</evidence>
<evidence type="ECO:0000313" key="3">
    <source>
        <dbReference type="EMBL" id="CVK16593.1"/>
    </source>
</evidence>
<dbReference type="InterPro" id="IPR003607">
    <property type="entry name" value="HD/PDEase_dom"/>
</dbReference>
<dbReference type="Gene3D" id="1.10.3550.10">
    <property type="entry name" value="eoxyguanosinetriphosphate triphosphohydrolase domain-like"/>
    <property type="match status" value="1"/>
</dbReference>
<keyword evidence="1" id="KW-0378">Hydrolase</keyword>
<name>A0A0X3AQQ6_9FLAO</name>
<gene>
    <name evidence="3" type="ORF">Ga0061079_10896</name>
</gene>
<dbReference type="InterPro" id="IPR050135">
    <property type="entry name" value="dGTPase-like"/>
</dbReference>
<dbReference type="AlphaFoldDB" id="A0A0X3AQQ6"/>
<dbReference type="Gene3D" id="1.10.3210.10">
    <property type="entry name" value="Hypothetical protein af1432"/>
    <property type="match status" value="1"/>
</dbReference>
<dbReference type="EMBL" id="FCOR01000008">
    <property type="protein sequence ID" value="CVK16593.1"/>
    <property type="molecule type" value="Genomic_DNA"/>
</dbReference>
<protein>
    <submittedName>
        <fullName evidence="3">dGTPase</fullName>
    </submittedName>
</protein>
<dbReference type="Pfam" id="PF01966">
    <property type="entry name" value="HD"/>
    <property type="match status" value="1"/>
</dbReference>
<dbReference type="GO" id="GO:0008832">
    <property type="term" value="F:dGTPase activity"/>
    <property type="evidence" value="ECO:0007669"/>
    <property type="project" value="TreeGrafter"/>
</dbReference>
<dbReference type="PANTHER" id="PTHR11373:SF32">
    <property type="entry name" value="DEOXYGUANOSINETRIPHOSPHATE TRIPHOSPHOHYDROLASE"/>
    <property type="match status" value="1"/>
</dbReference>
<dbReference type="SMART" id="SM00471">
    <property type="entry name" value="HDc"/>
    <property type="match status" value="1"/>
</dbReference>
<sequence>MNINKLFSEKRTGIQYKSTEKHADARSEYQRDFDRVIFSTSFRRLQNKTQVFPLPGSVFVHNRLTHSLEVASVGRSLGSEIGNFIATAFASDLTENNKELYRHSLYNVISTACLCHDIGNPAFGHSGEDAIASYFHRNASQLKDRFSKAQWTDFLNFEGNANAIRLLTQKQNGKSEGGAMLTYSTLTSIVKYPCESIAKDKKLLQRKKFGFFQSEKKTFQDIAHETSMKLVQEDPLCYYRHPFVWIVEAADDICYNIIDLEDAQRLGFINAQTCENLLQQIITEIHGNDKWCRVKKKLDSIKDKNDRISFLRAVSICALISRSVELFKQNFEKIVEGTLQISIYDLIQQECKALLTIKEFSETHIYNHRSVVEIENAGYNVMYELLDHFIPSILKSEKNRLGYEKKAVKLIPKQFLYENENDYEKVLGIIDFVSGMTDNYATDLYRKIKGIDIGMTL</sequence>
<evidence type="ECO:0000256" key="1">
    <source>
        <dbReference type="ARBA" id="ARBA00022801"/>
    </source>
</evidence>
<keyword evidence="4" id="KW-1185">Reference proteome</keyword>
<dbReference type="CDD" id="cd00077">
    <property type="entry name" value="HDc"/>
    <property type="match status" value="1"/>
</dbReference>
<feature type="domain" description="HD" evidence="2">
    <location>
        <begin position="63"/>
        <end position="256"/>
    </location>
</feature>
<dbReference type="OrthoDB" id="9803619at2"/>
<dbReference type="NCBIfam" id="TIGR01353">
    <property type="entry name" value="dGTP_triPase"/>
    <property type="match status" value="1"/>
</dbReference>
<dbReference type="Gene3D" id="1.10.3410.10">
    <property type="entry name" value="putative deoxyguanosinetriphosphate triphosphohydrolase like domain"/>
    <property type="match status" value="1"/>
</dbReference>
<dbReference type="InterPro" id="IPR023293">
    <property type="entry name" value="dGTP_triP_hydro_central_sf"/>
</dbReference>
<organism evidence="3 4">
    <name type="scientific">Apibacter mensalis</name>
    <dbReference type="NCBI Taxonomy" id="1586267"/>
    <lineage>
        <taxon>Bacteria</taxon>
        <taxon>Pseudomonadati</taxon>
        <taxon>Bacteroidota</taxon>
        <taxon>Flavobacteriia</taxon>
        <taxon>Flavobacteriales</taxon>
        <taxon>Weeksellaceae</taxon>
        <taxon>Apibacter</taxon>
    </lineage>
</organism>
<dbReference type="RefSeq" id="WP_055425780.1">
    <property type="nucleotide sequence ID" value="NZ_FCOR01000008.1"/>
</dbReference>
<dbReference type="STRING" id="1586267.GCA_001418685_01455"/>
<dbReference type="InterPro" id="IPR026875">
    <property type="entry name" value="PHydrolase_assoc_dom"/>
</dbReference>
<dbReference type="PROSITE" id="PS51831">
    <property type="entry name" value="HD"/>
    <property type="match status" value="1"/>
</dbReference>
<evidence type="ECO:0000313" key="4">
    <source>
        <dbReference type="Proteomes" id="UP000182761"/>
    </source>
</evidence>